<sequence length="64" mass="7255">MQGMRFKLIAAADPDMFQDRLNRFVDSLPPDALIVDIKFSTSTSGAQTMYAALVHYKSVEEWTE</sequence>
<dbReference type="Proteomes" id="UP000321197">
    <property type="component" value="Unassembled WGS sequence"/>
</dbReference>
<gene>
    <name evidence="1" type="ORF">MHY01S_19650</name>
</gene>
<name>A0A511R2J3_9DEIN</name>
<evidence type="ECO:0000313" key="2">
    <source>
        <dbReference type="Proteomes" id="UP000321197"/>
    </source>
</evidence>
<reference evidence="1 2" key="1">
    <citation type="submission" date="2019-07" db="EMBL/GenBank/DDBJ databases">
        <title>Whole genome shotgun sequence of Meiothermus hypogaeus NBRC 106114.</title>
        <authorList>
            <person name="Hosoyama A."/>
            <person name="Uohara A."/>
            <person name="Ohji S."/>
            <person name="Ichikawa N."/>
        </authorList>
    </citation>
    <scope>NUCLEOTIDE SEQUENCE [LARGE SCALE GENOMIC DNA]</scope>
    <source>
        <strain evidence="1 2">NBRC 106114</strain>
    </source>
</reference>
<protein>
    <recommendedName>
        <fullName evidence="3">ABM domain-containing protein</fullName>
    </recommendedName>
</protein>
<accession>A0A511R2J3</accession>
<dbReference type="OrthoDB" id="33082at2"/>
<dbReference type="EMBL" id="BJXL01000061">
    <property type="protein sequence ID" value="GEM83799.1"/>
    <property type="molecule type" value="Genomic_DNA"/>
</dbReference>
<organism evidence="1 2">
    <name type="scientific">Meiothermus hypogaeus NBRC 106114</name>
    <dbReference type="NCBI Taxonomy" id="1227553"/>
    <lineage>
        <taxon>Bacteria</taxon>
        <taxon>Thermotogati</taxon>
        <taxon>Deinococcota</taxon>
        <taxon>Deinococci</taxon>
        <taxon>Thermales</taxon>
        <taxon>Thermaceae</taxon>
        <taxon>Meiothermus</taxon>
    </lineage>
</organism>
<proteinExistence type="predicted"/>
<dbReference type="AlphaFoldDB" id="A0A511R2J3"/>
<comment type="caution">
    <text evidence="1">The sequence shown here is derived from an EMBL/GenBank/DDBJ whole genome shotgun (WGS) entry which is preliminary data.</text>
</comment>
<evidence type="ECO:0000313" key="1">
    <source>
        <dbReference type="EMBL" id="GEM83799.1"/>
    </source>
</evidence>
<dbReference type="RefSeq" id="WP_119342234.1">
    <property type="nucleotide sequence ID" value="NZ_BJXL01000061.1"/>
</dbReference>
<evidence type="ECO:0008006" key="3">
    <source>
        <dbReference type="Google" id="ProtNLM"/>
    </source>
</evidence>